<dbReference type="InterPro" id="IPR021109">
    <property type="entry name" value="Peptidase_aspartic_dom_sf"/>
</dbReference>
<reference evidence="1" key="1">
    <citation type="journal article" date="2019" name="Sci. Rep.">
        <title>Draft genome of Tanacetum cinerariifolium, the natural source of mosquito coil.</title>
        <authorList>
            <person name="Yamashiro T."/>
            <person name="Shiraishi A."/>
            <person name="Satake H."/>
            <person name="Nakayama K."/>
        </authorList>
    </citation>
    <scope>NUCLEOTIDE SEQUENCE</scope>
</reference>
<dbReference type="Pfam" id="PF08284">
    <property type="entry name" value="RVP_2"/>
    <property type="match status" value="1"/>
</dbReference>
<organism evidence="1">
    <name type="scientific">Tanacetum cinerariifolium</name>
    <name type="common">Dalmatian daisy</name>
    <name type="synonym">Chrysanthemum cinerariifolium</name>
    <dbReference type="NCBI Taxonomy" id="118510"/>
    <lineage>
        <taxon>Eukaryota</taxon>
        <taxon>Viridiplantae</taxon>
        <taxon>Streptophyta</taxon>
        <taxon>Embryophyta</taxon>
        <taxon>Tracheophyta</taxon>
        <taxon>Spermatophyta</taxon>
        <taxon>Magnoliopsida</taxon>
        <taxon>eudicotyledons</taxon>
        <taxon>Gunneridae</taxon>
        <taxon>Pentapetalae</taxon>
        <taxon>asterids</taxon>
        <taxon>campanulids</taxon>
        <taxon>Asterales</taxon>
        <taxon>Asteraceae</taxon>
        <taxon>Asteroideae</taxon>
        <taxon>Anthemideae</taxon>
        <taxon>Anthemidinae</taxon>
        <taxon>Tanacetum</taxon>
    </lineage>
</organism>
<dbReference type="EMBL" id="BKCJ010263373">
    <property type="protein sequence ID" value="GEZ30586.1"/>
    <property type="molecule type" value="Genomic_DNA"/>
</dbReference>
<keyword evidence="1" id="KW-0695">RNA-directed DNA polymerase</keyword>
<gene>
    <name evidence="1" type="ORF">Tci_502559</name>
</gene>
<sequence>MEMTITGTLGEMETKMAGKMETETVDEMETETKKEMGMEILIGMTEVFCLSPDRVEKFIGGLPDNIQRNVIAAEPTRLQDVVRIANNLIDQKLKGYAVKNVENKRIFDNHQKDNRIQQPPYKRQNACGQSVARAYTAGNNVKRGYVGPLAYCNKCAHKSFVSSTFSSLLDITPSTLDVSYAVELADRRISKTITVLRGYTLGLLGHPFNKDLMPLELGSFDVIIGIDWLANHHALIICDKKIVRIFYRDEVLIVQGERSSKENKLKLRIVHQNT</sequence>
<dbReference type="PANTHER" id="PTHR15503">
    <property type="entry name" value="LDOC1 RELATED"/>
    <property type="match status" value="1"/>
</dbReference>
<comment type="caution">
    <text evidence="1">The sequence shown here is derived from an EMBL/GenBank/DDBJ whole genome shotgun (WGS) entry which is preliminary data.</text>
</comment>
<dbReference type="PANTHER" id="PTHR15503:SF45">
    <property type="entry name" value="RNA-DIRECTED DNA POLYMERASE HOMOLOG"/>
    <property type="match status" value="1"/>
</dbReference>
<dbReference type="InterPro" id="IPR032567">
    <property type="entry name" value="RTL1-rel"/>
</dbReference>
<keyword evidence="1" id="KW-0548">Nucleotidyltransferase</keyword>
<evidence type="ECO:0000313" key="1">
    <source>
        <dbReference type="EMBL" id="GEZ30586.1"/>
    </source>
</evidence>
<dbReference type="CDD" id="cd00303">
    <property type="entry name" value="retropepsin_like"/>
    <property type="match status" value="1"/>
</dbReference>
<accession>A0A699I9H0</accession>
<protein>
    <submittedName>
        <fullName evidence="1">Reverse transcriptase domain-containing protein</fullName>
    </submittedName>
</protein>
<dbReference type="Gene3D" id="2.40.70.10">
    <property type="entry name" value="Acid Proteases"/>
    <property type="match status" value="1"/>
</dbReference>
<name>A0A699I9H0_TANCI</name>
<keyword evidence="1" id="KW-0808">Transferase</keyword>
<dbReference type="GO" id="GO:0003964">
    <property type="term" value="F:RNA-directed DNA polymerase activity"/>
    <property type="evidence" value="ECO:0007669"/>
    <property type="project" value="UniProtKB-KW"/>
</dbReference>
<dbReference type="AlphaFoldDB" id="A0A699I9H0"/>
<proteinExistence type="predicted"/>